<dbReference type="PANTHER" id="PTHR21262">
    <property type="entry name" value="GUANOSINE-3',5'-BIS DIPHOSPHATE 3'-PYROPHOSPHOHYDROLASE"/>
    <property type="match status" value="1"/>
</dbReference>
<dbReference type="RefSeq" id="WP_378971949.1">
    <property type="nucleotide sequence ID" value="NZ_JBHTBJ010000018.1"/>
</dbReference>
<dbReference type="Pfam" id="PF13328">
    <property type="entry name" value="HD_4"/>
    <property type="match status" value="1"/>
</dbReference>
<accession>A0ABW2HUV6</accession>
<dbReference type="Pfam" id="PF02824">
    <property type="entry name" value="TGS"/>
    <property type="match status" value="1"/>
</dbReference>
<feature type="domain" description="TGS" evidence="7">
    <location>
        <begin position="557"/>
        <end position="618"/>
    </location>
</feature>
<feature type="compositionally biased region" description="Low complexity" evidence="4">
    <location>
        <begin position="52"/>
        <end position="73"/>
    </location>
</feature>
<evidence type="ECO:0000259" key="6">
    <source>
        <dbReference type="PROSITE" id="PS51831"/>
    </source>
</evidence>
<dbReference type="InterPro" id="IPR012676">
    <property type="entry name" value="TGS-like"/>
</dbReference>
<protein>
    <submittedName>
        <fullName evidence="8">RelA/SpoT family protein</fullName>
    </submittedName>
</protein>
<dbReference type="CDD" id="cd00077">
    <property type="entry name" value="HDc"/>
    <property type="match status" value="1"/>
</dbReference>
<dbReference type="Pfam" id="PF04607">
    <property type="entry name" value="RelA_SpoT"/>
    <property type="match status" value="1"/>
</dbReference>
<dbReference type="NCBIfam" id="TIGR00691">
    <property type="entry name" value="spoT_relA"/>
    <property type="match status" value="1"/>
</dbReference>
<dbReference type="PROSITE" id="PS51671">
    <property type="entry name" value="ACT"/>
    <property type="match status" value="1"/>
</dbReference>
<evidence type="ECO:0000259" key="5">
    <source>
        <dbReference type="PROSITE" id="PS51671"/>
    </source>
</evidence>
<dbReference type="Gene3D" id="3.10.20.30">
    <property type="match status" value="1"/>
</dbReference>
<evidence type="ECO:0000313" key="9">
    <source>
        <dbReference type="Proteomes" id="UP001596548"/>
    </source>
</evidence>
<dbReference type="InterPro" id="IPR043519">
    <property type="entry name" value="NT_sf"/>
</dbReference>
<feature type="domain" description="HD" evidence="6">
    <location>
        <begin position="215"/>
        <end position="312"/>
    </location>
</feature>
<comment type="catalytic activity">
    <reaction evidence="2">
        <text>GTP + ATP = guanosine 3'-diphosphate 5'-triphosphate + AMP</text>
        <dbReference type="Rhea" id="RHEA:22088"/>
        <dbReference type="ChEBI" id="CHEBI:30616"/>
        <dbReference type="ChEBI" id="CHEBI:37565"/>
        <dbReference type="ChEBI" id="CHEBI:142410"/>
        <dbReference type="ChEBI" id="CHEBI:456215"/>
        <dbReference type="EC" id="2.7.6.5"/>
    </reaction>
</comment>
<dbReference type="InterPro" id="IPR045865">
    <property type="entry name" value="ACT-like_dom_sf"/>
</dbReference>
<evidence type="ECO:0000256" key="4">
    <source>
        <dbReference type="SAM" id="MobiDB-lite"/>
    </source>
</evidence>
<dbReference type="Pfam" id="PF13291">
    <property type="entry name" value="ACT_4"/>
    <property type="match status" value="1"/>
</dbReference>
<keyword evidence="9" id="KW-1185">Reference proteome</keyword>
<feature type="region of interest" description="Disordered" evidence="4">
    <location>
        <begin position="1"/>
        <end position="149"/>
    </location>
</feature>
<feature type="compositionally biased region" description="Basic and acidic residues" evidence="4">
    <location>
        <begin position="91"/>
        <end position="105"/>
    </location>
</feature>
<name>A0ABW2HUV6_9ACTN</name>
<feature type="compositionally biased region" description="Basic and acidic residues" evidence="4">
    <location>
        <begin position="38"/>
        <end position="51"/>
    </location>
</feature>
<dbReference type="SMART" id="SM00471">
    <property type="entry name" value="HDc"/>
    <property type="match status" value="1"/>
</dbReference>
<dbReference type="InterPro" id="IPR004095">
    <property type="entry name" value="TGS"/>
</dbReference>
<evidence type="ECO:0000256" key="2">
    <source>
        <dbReference type="ARBA" id="ARBA00048244"/>
    </source>
</evidence>
<dbReference type="SUPFAM" id="SSF55021">
    <property type="entry name" value="ACT-like"/>
    <property type="match status" value="1"/>
</dbReference>
<dbReference type="SMART" id="SM00954">
    <property type="entry name" value="RelA_SpoT"/>
    <property type="match status" value="1"/>
</dbReference>
<proteinExistence type="inferred from homology"/>
<dbReference type="PROSITE" id="PS51831">
    <property type="entry name" value="HD"/>
    <property type="match status" value="1"/>
</dbReference>
<comment type="function">
    <text evidence="3">In eubacteria ppGpp (guanosine 3'-diphosphate 5'-diphosphate) is a mediator of the stringent response that coordinates a variety of cellular activities in response to changes in nutritional abundance.</text>
</comment>
<evidence type="ECO:0000256" key="1">
    <source>
        <dbReference type="ARBA" id="ARBA00004976"/>
    </source>
</evidence>
<dbReference type="InterPro" id="IPR004811">
    <property type="entry name" value="RelA/Spo_fam"/>
</dbReference>
<dbReference type="CDD" id="cd01668">
    <property type="entry name" value="TGS_RSH"/>
    <property type="match status" value="1"/>
</dbReference>
<feature type="compositionally biased region" description="Polar residues" evidence="4">
    <location>
        <begin position="74"/>
        <end position="84"/>
    </location>
</feature>
<dbReference type="EMBL" id="JBHTBJ010000018">
    <property type="protein sequence ID" value="MFC7276969.1"/>
    <property type="molecule type" value="Genomic_DNA"/>
</dbReference>
<reference evidence="9" key="1">
    <citation type="journal article" date="2019" name="Int. J. Syst. Evol. Microbiol.">
        <title>The Global Catalogue of Microorganisms (GCM) 10K type strain sequencing project: providing services to taxonomists for standard genome sequencing and annotation.</title>
        <authorList>
            <consortium name="The Broad Institute Genomics Platform"/>
            <consortium name="The Broad Institute Genome Sequencing Center for Infectious Disease"/>
            <person name="Wu L."/>
            <person name="Ma J."/>
        </authorList>
    </citation>
    <scope>NUCLEOTIDE SEQUENCE [LARGE SCALE GENOMIC DNA]</scope>
    <source>
        <strain evidence="9">XZYJT-10</strain>
    </source>
</reference>
<dbReference type="InterPro" id="IPR006674">
    <property type="entry name" value="HD_domain"/>
</dbReference>
<feature type="domain" description="ACT" evidence="5">
    <location>
        <begin position="821"/>
        <end position="895"/>
    </location>
</feature>
<evidence type="ECO:0000259" key="7">
    <source>
        <dbReference type="PROSITE" id="PS51880"/>
    </source>
</evidence>
<comment type="similarity">
    <text evidence="3">Belongs to the relA/spoT family.</text>
</comment>
<dbReference type="Gene3D" id="3.30.70.260">
    <property type="match status" value="1"/>
</dbReference>
<dbReference type="InterPro" id="IPR033655">
    <property type="entry name" value="TGS_RelA/SpoT"/>
</dbReference>
<dbReference type="Proteomes" id="UP001596548">
    <property type="component" value="Unassembled WGS sequence"/>
</dbReference>
<dbReference type="PANTHER" id="PTHR21262:SF31">
    <property type="entry name" value="GTP PYROPHOSPHOKINASE"/>
    <property type="match status" value="1"/>
</dbReference>
<dbReference type="Pfam" id="PF19296">
    <property type="entry name" value="RelA_AH_RIS"/>
    <property type="match status" value="1"/>
</dbReference>
<comment type="caution">
    <text evidence="8">The sequence shown here is derived from an EMBL/GenBank/DDBJ whole genome shotgun (WGS) entry which is preliminary data.</text>
</comment>
<feature type="compositionally biased region" description="Polar residues" evidence="4">
    <location>
        <begin position="13"/>
        <end position="23"/>
    </location>
</feature>
<dbReference type="Gene3D" id="1.10.3210.10">
    <property type="entry name" value="Hypothetical protein af1432"/>
    <property type="match status" value="1"/>
</dbReference>
<dbReference type="SUPFAM" id="SSF81301">
    <property type="entry name" value="Nucleotidyltransferase"/>
    <property type="match status" value="1"/>
</dbReference>
<dbReference type="InterPro" id="IPR045600">
    <property type="entry name" value="RelA/SpoT_AH_RIS"/>
</dbReference>
<dbReference type="SUPFAM" id="SSF109604">
    <property type="entry name" value="HD-domain/PDEase-like"/>
    <property type="match status" value="1"/>
</dbReference>
<gene>
    <name evidence="8" type="ORF">ACFQS1_23505</name>
</gene>
<evidence type="ECO:0000256" key="3">
    <source>
        <dbReference type="RuleBase" id="RU003847"/>
    </source>
</evidence>
<dbReference type="Gene3D" id="3.30.460.10">
    <property type="entry name" value="Beta Polymerase, domain 2"/>
    <property type="match status" value="1"/>
</dbReference>
<dbReference type="CDD" id="cd04876">
    <property type="entry name" value="ACT_RelA-SpoT"/>
    <property type="match status" value="1"/>
</dbReference>
<comment type="pathway">
    <text evidence="1">Purine metabolism; ppGpp biosynthesis; ppGpp from GTP: step 1/2.</text>
</comment>
<dbReference type="CDD" id="cd05399">
    <property type="entry name" value="NT_Rel-Spo_like"/>
    <property type="match status" value="1"/>
</dbReference>
<organism evidence="8 9">
    <name type="scientific">Paractinoplanes rhizophilus</name>
    <dbReference type="NCBI Taxonomy" id="1416877"/>
    <lineage>
        <taxon>Bacteria</taxon>
        <taxon>Bacillati</taxon>
        <taxon>Actinomycetota</taxon>
        <taxon>Actinomycetes</taxon>
        <taxon>Micromonosporales</taxon>
        <taxon>Micromonosporaceae</taxon>
        <taxon>Paractinoplanes</taxon>
    </lineage>
</organism>
<evidence type="ECO:0000313" key="8">
    <source>
        <dbReference type="EMBL" id="MFC7276969.1"/>
    </source>
</evidence>
<dbReference type="PROSITE" id="PS51880">
    <property type="entry name" value="TGS"/>
    <property type="match status" value="1"/>
</dbReference>
<sequence length="897" mass="98132">MSSDVAPPAEGTVQPTEGTQTGADATEAPPVDQARVADLAETRVDEPRDAAGVRAAQTQAAQNNAAQSQAAQTHVAQTEAVQTQATKAKAPKTESAKSKSAKTESAKGQPAKTETAHPRPAVPAPDPEVTQPMPPGEESGGGFGLASAPTGRRVRARLARFNAPWQSTQVSEVLEPLIATHRASHPKADGRQLQRAFDVAARWHSGQYRKSGDPYITHPLAVATILANLGMDTTTLVAALLHDTIEDTDYSLDQMRTDFGGEVALLVDGVTKLDRVKLGDAAKAETIRKMVVAMAKDPRVLVIKLADRLHNMRTLTFLPRAKQEQKAKETLEILAPLAHRLGMNTIKWELEDLAFGTLFPKRFEEINRLIGEHQPQREALLRQVTNRVSLDLKSAKIKAETTGRPKHLYSIYQKMIVRGRDFNDIYDLVGVRILVDTVRDCYAALGVIHANWQPVPGRFKDYIAMPKFNMYQSLHTTVIGPTGKPVEMQIRTFAMHRTAEFGIAAHWKYKEQKGATIVGPPAHIDEMTWLRQLLDWQREASDPSEFLDALRFDLSSQEVYVFTPKGDVIPLPTGSTPVDFAYAVHTQVGHKCIGARVNGKLVPLESTLSNGDVIEIFTSKSASAGPTQDWLGFVKSPRARTKIRQFFNKERREEAIEIGKESIVKAMRKQGLPLQRMLTSENLTTIARDLHLADVASLYAAVGENTVSAQSVVQKLVAGFGGEEGAVEDIAETAVATRPPRNRSTAQDPGVVVKGVSDVWVKLARCCTPVPGDAVFGFVTRSGGVSVHREDCANAEDLRDQPERLVEVSWKPTSASTFLVAIQVEALDRHKLLADVTRVLSEERVNILSATVTTTRDRVAVSRFTFEMADPKHLGHLVAAVRKVDGVFDAYRVTSGA</sequence>
<dbReference type="InterPro" id="IPR002912">
    <property type="entry name" value="ACT_dom"/>
</dbReference>
<dbReference type="SUPFAM" id="SSF81271">
    <property type="entry name" value="TGS-like"/>
    <property type="match status" value="1"/>
</dbReference>
<dbReference type="InterPro" id="IPR012675">
    <property type="entry name" value="Beta-grasp_dom_sf"/>
</dbReference>
<dbReference type="InterPro" id="IPR003607">
    <property type="entry name" value="HD/PDEase_dom"/>
</dbReference>
<dbReference type="InterPro" id="IPR007685">
    <property type="entry name" value="RelA_SpoT"/>
</dbReference>